<dbReference type="GO" id="GO:0000976">
    <property type="term" value="F:transcription cis-regulatory region binding"/>
    <property type="evidence" value="ECO:0007669"/>
    <property type="project" value="TreeGrafter"/>
</dbReference>
<feature type="domain" description="HTH cro/C1-type" evidence="5">
    <location>
        <begin position="9"/>
        <end position="52"/>
    </location>
</feature>
<evidence type="ECO:0000313" key="7">
    <source>
        <dbReference type="Proteomes" id="UP000051302"/>
    </source>
</evidence>
<proteinExistence type="predicted"/>
<name>A0A0R1WR33_9LACO</name>
<evidence type="ECO:0000313" key="6">
    <source>
        <dbReference type="EMBL" id="KRM18644.1"/>
    </source>
</evidence>
<keyword evidence="3" id="KW-0804">Transcription</keyword>
<keyword evidence="2" id="KW-0238">DNA-binding</keyword>
<reference evidence="6 7" key="1">
    <citation type="journal article" date="2015" name="Genome Announc.">
        <title>Expanding the biotechnology potential of lactobacilli through comparative genomics of 213 strains and associated genera.</title>
        <authorList>
            <person name="Sun Z."/>
            <person name="Harris H.M."/>
            <person name="McCann A."/>
            <person name="Guo C."/>
            <person name="Argimon S."/>
            <person name="Zhang W."/>
            <person name="Yang X."/>
            <person name="Jeffery I.B."/>
            <person name="Cooney J.C."/>
            <person name="Kagawa T.F."/>
            <person name="Liu W."/>
            <person name="Song Y."/>
            <person name="Salvetti E."/>
            <person name="Wrobel A."/>
            <person name="Rasinkangas P."/>
            <person name="Parkhill J."/>
            <person name="Rea M.C."/>
            <person name="O'Sullivan O."/>
            <person name="Ritari J."/>
            <person name="Douillard F.P."/>
            <person name="Paul Ross R."/>
            <person name="Yang R."/>
            <person name="Briner A.E."/>
            <person name="Felis G.E."/>
            <person name="de Vos W.M."/>
            <person name="Barrangou R."/>
            <person name="Klaenhammer T.R."/>
            <person name="Caufield P.W."/>
            <person name="Cui Y."/>
            <person name="Zhang H."/>
            <person name="O'Toole P.W."/>
        </authorList>
    </citation>
    <scope>NUCLEOTIDE SEQUENCE [LARGE SCALE GENOMIC DNA]</scope>
    <source>
        <strain evidence="6 7">DSM 16982</strain>
    </source>
</reference>
<accession>A0A0R1WR33</accession>
<dbReference type="PANTHER" id="PTHR30146">
    <property type="entry name" value="LACI-RELATED TRANSCRIPTIONAL REPRESSOR"/>
    <property type="match status" value="1"/>
</dbReference>
<feature type="domain" description="HTH lacI-type" evidence="4">
    <location>
        <begin position="8"/>
        <end position="62"/>
    </location>
</feature>
<dbReference type="PROSITE" id="PS00356">
    <property type="entry name" value="HTH_LACI_1"/>
    <property type="match status" value="1"/>
</dbReference>
<sequence>MEAIMSNATISDIAKKAHVSIGTVSNVLNKKGNVKVDTIRRVEEAAKSLNYFRNEDALSIRQKDSTVVALVMPKLNDQTNPLYTNIYHELKRRNLSLKLYETNANEITEQACYQQINQQNYQAVLVINPLASEKTLQTWLNNSIQPTILSTSGSLQFNLTKITKKIDNKNIFVVKDELSLGFYKYFPNHPVIENSMRDIYRLLKDHNNFTIILFDDKLASRIENILNNMSDKEIKIILLTSKNIVSFKPTPKKDIFHYSANKTALDFVSSMATDKTHEINIYQTNYKLFTNESVHSSINILMLDTPFSEILAGLIDDFYSKYQIKVNIHTKNFNEMRTILSSNKLEDYDLIRLDISDFNWYGPDIFQSLKQFPSLETIIKKLSNWNKYINLNQIPYALPLDPSVQMMLYQKDIFDNSILQKQFIEKYNRSLQPPTNYAELADFSEFLGNLNIPEKNDFSPISLINNTGTLIASEFLPYYYSLGGQISYDDNVFEFDAETFIKTFELYKKVRQQSRITKTSWWDSETTDFNNQKTALIIGFTNHLTNINQTNYGIAPIPGNTPALGGGVIGISKNSHKTEAATLFLQWLYQYQIQHEIALMGGDVPANDLFFELEIYEQFPFLSYSTRLYSTGKRKTKLDANKPINTLLFEKIIGTQIYNGIENKLNPATVLLNLNNDLIKNRSKLMGGNYHHHSKS</sequence>
<dbReference type="PROSITE" id="PS50943">
    <property type="entry name" value="HTH_CROC1"/>
    <property type="match status" value="1"/>
</dbReference>
<dbReference type="STRING" id="1423774.FD31_GL000126"/>
<protein>
    <submittedName>
        <fullName evidence="6">Uncharacterized protein</fullName>
    </submittedName>
</protein>
<dbReference type="Pfam" id="PF13416">
    <property type="entry name" value="SBP_bac_8"/>
    <property type="match status" value="1"/>
</dbReference>
<dbReference type="Pfam" id="PF00356">
    <property type="entry name" value="LacI"/>
    <property type="match status" value="1"/>
</dbReference>
<dbReference type="EMBL" id="AZFV01000001">
    <property type="protein sequence ID" value="KRM18644.1"/>
    <property type="molecule type" value="Genomic_DNA"/>
</dbReference>
<dbReference type="PANTHER" id="PTHR30146:SF24">
    <property type="entry name" value="XYLOSE OPERON REGULATORY PROTEIN"/>
    <property type="match status" value="1"/>
</dbReference>
<dbReference type="SMART" id="SM00354">
    <property type="entry name" value="HTH_LACI"/>
    <property type="match status" value="1"/>
</dbReference>
<keyword evidence="1" id="KW-0805">Transcription regulation</keyword>
<dbReference type="Gene3D" id="1.10.260.40">
    <property type="entry name" value="lambda repressor-like DNA-binding domains"/>
    <property type="match status" value="1"/>
</dbReference>
<evidence type="ECO:0000259" key="5">
    <source>
        <dbReference type="PROSITE" id="PS50943"/>
    </source>
</evidence>
<dbReference type="InterPro" id="IPR010982">
    <property type="entry name" value="Lambda_DNA-bd_dom_sf"/>
</dbReference>
<dbReference type="AlphaFoldDB" id="A0A0R1WR33"/>
<dbReference type="PATRIC" id="fig|1423774.3.peg.127"/>
<evidence type="ECO:0000259" key="4">
    <source>
        <dbReference type="PROSITE" id="PS50932"/>
    </source>
</evidence>
<dbReference type="Gene3D" id="3.40.190.10">
    <property type="entry name" value="Periplasmic binding protein-like II"/>
    <property type="match status" value="1"/>
</dbReference>
<comment type="caution">
    <text evidence="6">The sequence shown here is derived from an EMBL/GenBank/DDBJ whole genome shotgun (WGS) entry which is preliminary data.</text>
</comment>
<dbReference type="InterPro" id="IPR006059">
    <property type="entry name" value="SBP"/>
</dbReference>
<evidence type="ECO:0000256" key="2">
    <source>
        <dbReference type="ARBA" id="ARBA00023125"/>
    </source>
</evidence>
<evidence type="ECO:0000256" key="1">
    <source>
        <dbReference type="ARBA" id="ARBA00023015"/>
    </source>
</evidence>
<dbReference type="InterPro" id="IPR000843">
    <property type="entry name" value="HTH_LacI"/>
</dbReference>
<dbReference type="GO" id="GO:0003700">
    <property type="term" value="F:DNA-binding transcription factor activity"/>
    <property type="evidence" value="ECO:0007669"/>
    <property type="project" value="TreeGrafter"/>
</dbReference>
<gene>
    <name evidence="6" type="ORF">FD31_GL000126</name>
</gene>
<organism evidence="6 7">
    <name type="scientific">Companilactobacillus nantensis DSM 16982</name>
    <dbReference type="NCBI Taxonomy" id="1423774"/>
    <lineage>
        <taxon>Bacteria</taxon>
        <taxon>Bacillati</taxon>
        <taxon>Bacillota</taxon>
        <taxon>Bacilli</taxon>
        <taxon>Lactobacillales</taxon>
        <taxon>Lactobacillaceae</taxon>
        <taxon>Companilactobacillus</taxon>
    </lineage>
</organism>
<dbReference type="PROSITE" id="PS50932">
    <property type="entry name" value="HTH_LACI_2"/>
    <property type="match status" value="1"/>
</dbReference>
<dbReference type="CDD" id="cd01392">
    <property type="entry name" value="HTH_LacI"/>
    <property type="match status" value="1"/>
</dbReference>
<dbReference type="SUPFAM" id="SSF53850">
    <property type="entry name" value="Periplasmic binding protein-like II"/>
    <property type="match status" value="1"/>
</dbReference>
<dbReference type="Proteomes" id="UP000051302">
    <property type="component" value="Unassembled WGS sequence"/>
</dbReference>
<evidence type="ECO:0000256" key="3">
    <source>
        <dbReference type="ARBA" id="ARBA00023163"/>
    </source>
</evidence>
<dbReference type="SUPFAM" id="SSF47413">
    <property type="entry name" value="lambda repressor-like DNA-binding domains"/>
    <property type="match status" value="1"/>
</dbReference>
<dbReference type="InterPro" id="IPR001387">
    <property type="entry name" value="Cro/C1-type_HTH"/>
</dbReference>
<keyword evidence="7" id="KW-1185">Reference proteome</keyword>